<dbReference type="Proteomes" id="UP001589608">
    <property type="component" value="Unassembled WGS sequence"/>
</dbReference>
<feature type="transmembrane region" description="Helical" evidence="1">
    <location>
        <begin position="45"/>
        <end position="67"/>
    </location>
</feature>
<keyword evidence="1" id="KW-1133">Transmembrane helix</keyword>
<feature type="transmembrane region" description="Helical" evidence="1">
    <location>
        <begin position="124"/>
        <end position="145"/>
    </location>
</feature>
<dbReference type="RefSeq" id="WP_223094810.1">
    <property type="nucleotide sequence ID" value="NZ_CP061913.1"/>
</dbReference>
<evidence type="ECO:0000313" key="3">
    <source>
        <dbReference type="Proteomes" id="UP001589608"/>
    </source>
</evidence>
<keyword evidence="3" id="KW-1185">Reference proteome</keyword>
<keyword evidence="1" id="KW-0472">Membrane</keyword>
<name>A0ABV5MKD4_9ACTN</name>
<reference evidence="2 3" key="1">
    <citation type="submission" date="2024-09" db="EMBL/GenBank/DDBJ databases">
        <authorList>
            <person name="Sun Q."/>
            <person name="Mori K."/>
        </authorList>
    </citation>
    <scope>NUCLEOTIDE SEQUENCE [LARGE SCALE GENOMIC DNA]</scope>
    <source>
        <strain evidence="2 3">JCM 3307</strain>
    </source>
</reference>
<evidence type="ECO:0000313" key="2">
    <source>
        <dbReference type="EMBL" id="MFB9449320.1"/>
    </source>
</evidence>
<feature type="transmembrane region" description="Helical" evidence="1">
    <location>
        <begin position="79"/>
        <end position="104"/>
    </location>
</feature>
<dbReference type="EMBL" id="JBHMCA010000066">
    <property type="protein sequence ID" value="MFB9449320.1"/>
    <property type="molecule type" value="Genomic_DNA"/>
</dbReference>
<comment type="caution">
    <text evidence="2">The sequence shown here is derived from an EMBL/GenBank/DDBJ whole genome shotgun (WGS) entry which is preliminary data.</text>
</comment>
<proteinExistence type="predicted"/>
<evidence type="ECO:0000256" key="1">
    <source>
        <dbReference type="SAM" id="Phobius"/>
    </source>
</evidence>
<sequence>MPFAWKLTITGLGLGGFAALAVRTLVLQAMFWRMEPAWTGVLLSFGTWLIVLVGVPTAFAVLVRRWLRPPATFTRAGDGAAFVVPGSPAGPGFQAILLMLTASYAVPFEKVPGTDRIGLPGDPALLWLLALPALPILVALAIVWLPGTGLRLTPAGITVRRPLRTREIGWDELLPGGPHPARRLSMRLLYRGPGARPRSCRVPVSWLAVDAVFLATVVRHYAERAEHRAGIGTEAELERLRAGFARWSAAGHQAGHRAARGGAAPVAPAQPM</sequence>
<organism evidence="2 3">
    <name type="scientific">Dactylosporangium vinaceum</name>
    <dbReference type="NCBI Taxonomy" id="53362"/>
    <lineage>
        <taxon>Bacteria</taxon>
        <taxon>Bacillati</taxon>
        <taxon>Actinomycetota</taxon>
        <taxon>Actinomycetes</taxon>
        <taxon>Micromonosporales</taxon>
        <taxon>Micromonosporaceae</taxon>
        <taxon>Dactylosporangium</taxon>
    </lineage>
</organism>
<protein>
    <submittedName>
        <fullName evidence="2">PH domain-containing protein</fullName>
    </submittedName>
</protein>
<accession>A0ABV5MKD4</accession>
<keyword evidence="1" id="KW-0812">Transmembrane</keyword>
<gene>
    <name evidence="2" type="ORF">ACFFTR_40120</name>
</gene>